<accession>A0ABN8MGU8</accession>
<sequence>MISLAHACFLHFRLTEDSLKARSSLETKCNASQRKGMSEGHEEPSIKNDNNQRTNSYDDKQLVSETTLSSDCIMKDDATSGNPTKISTNTDSQSQNNGKRNMSEFS</sequence>
<feature type="compositionally biased region" description="Polar residues" evidence="1">
    <location>
        <begin position="26"/>
        <end position="35"/>
    </location>
</feature>
<evidence type="ECO:0000313" key="3">
    <source>
        <dbReference type="Proteomes" id="UP001159427"/>
    </source>
</evidence>
<evidence type="ECO:0000256" key="1">
    <source>
        <dbReference type="SAM" id="MobiDB-lite"/>
    </source>
</evidence>
<feature type="compositionally biased region" description="Basic and acidic residues" evidence="1">
    <location>
        <begin position="36"/>
        <end position="46"/>
    </location>
</feature>
<organism evidence="2 3">
    <name type="scientific">Porites evermanni</name>
    <dbReference type="NCBI Taxonomy" id="104178"/>
    <lineage>
        <taxon>Eukaryota</taxon>
        <taxon>Metazoa</taxon>
        <taxon>Cnidaria</taxon>
        <taxon>Anthozoa</taxon>
        <taxon>Hexacorallia</taxon>
        <taxon>Scleractinia</taxon>
        <taxon>Fungiina</taxon>
        <taxon>Poritidae</taxon>
        <taxon>Porites</taxon>
    </lineage>
</organism>
<dbReference type="EMBL" id="CALNXI010000438">
    <property type="protein sequence ID" value="CAH3027126.1"/>
    <property type="molecule type" value="Genomic_DNA"/>
</dbReference>
<proteinExistence type="predicted"/>
<gene>
    <name evidence="2" type="ORF">PEVE_00030789</name>
</gene>
<comment type="caution">
    <text evidence="2">The sequence shown here is derived from an EMBL/GenBank/DDBJ whole genome shotgun (WGS) entry which is preliminary data.</text>
</comment>
<keyword evidence="3" id="KW-1185">Reference proteome</keyword>
<reference evidence="2 3" key="1">
    <citation type="submission" date="2022-05" db="EMBL/GenBank/DDBJ databases">
        <authorList>
            <consortium name="Genoscope - CEA"/>
            <person name="William W."/>
        </authorList>
    </citation>
    <scope>NUCLEOTIDE SEQUENCE [LARGE SCALE GENOMIC DNA]</scope>
</reference>
<feature type="region of interest" description="Disordered" evidence="1">
    <location>
        <begin position="23"/>
        <end position="106"/>
    </location>
</feature>
<protein>
    <submittedName>
        <fullName evidence="2">Uncharacterized protein</fullName>
    </submittedName>
</protein>
<name>A0ABN8MGU8_9CNID</name>
<evidence type="ECO:0000313" key="2">
    <source>
        <dbReference type="EMBL" id="CAH3027126.1"/>
    </source>
</evidence>
<dbReference type="Proteomes" id="UP001159427">
    <property type="component" value="Unassembled WGS sequence"/>
</dbReference>
<feature type="compositionally biased region" description="Polar residues" evidence="1">
    <location>
        <begin position="79"/>
        <end position="106"/>
    </location>
</feature>